<proteinExistence type="evidence at transcript level"/>
<organism evidence="2">
    <name type="scientific">Amblyomma aureolatum</name>
    <dbReference type="NCBI Taxonomy" id="187763"/>
    <lineage>
        <taxon>Eukaryota</taxon>
        <taxon>Metazoa</taxon>
        <taxon>Ecdysozoa</taxon>
        <taxon>Arthropoda</taxon>
        <taxon>Chelicerata</taxon>
        <taxon>Arachnida</taxon>
        <taxon>Acari</taxon>
        <taxon>Parasitiformes</taxon>
        <taxon>Ixodida</taxon>
        <taxon>Ixodoidea</taxon>
        <taxon>Ixodidae</taxon>
        <taxon>Amblyomminae</taxon>
        <taxon>Amblyomma</taxon>
    </lineage>
</organism>
<evidence type="ECO:0000313" key="2">
    <source>
        <dbReference type="EMBL" id="JAT92052.1"/>
    </source>
</evidence>
<feature type="compositionally biased region" description="Low complexity" evidence="1">
    <location>
        <begin position="71"/>
        <end position="84"/>
    </location>
</feature>
<evidence type="ECO:0000256" key="1">
    <source>
        <dbReference type="SAM" id="MobiDB-lite"/>
    </source>
</evidence>
<dbReference type="Pfam" id="PF09495">
    <property type="entry name" value="DUF2462"/>
    <property type="match status" value="1"/>
</dbReference>
<feature type="compositionally biased region" description="Basic residues" evidence="1">
    <location>
        <begin position="1"/>
        <end position="17"/>
    </location>
</feature>
<reference evidence="2" key="1">
    <citation type="journal article" date="2017" name="Front. Cell. Infect. Microbiol.">
        <title>The Distinct Transcriptional Response of the Midgut of Amblyomma sculptum and Amblyomma aureolatum Ticks to Rickettsia rickettsii Correlates to Their Differences in Susceptibility to Infection.</title>
        <authorList>
            <person name="Martins L.A."/>
            <person name="Galletti M.F.B.M."/>
            <person name="Ribeiro J.M."/>
            <person name="Fujita A."/>
            <person name="Costa F.B."/>
            <person name="Labruna M.B."/>
            <person name="Daffre S."/>
            <person name="Fogaca A.C."/>
        </authorList>
    </citation>
    <scope>NUCLEOTIDE SEQUENCE</scope>
</reference>
<dbReference type="EMBL" id="GFAC01007136">
    <property type="protein sequence ID" value="JAT92052.1"/>
    <property type="molecule type" value="mRNA"/>
</dbReference>
<feature type="region of interest" description="Disordered" evidence="1">
    <location>
        <begin position="60"/>
        <end position="99"/>
    </location>
</feature>
<name>A0A1E1WYJ5_9ACAR</name>
<feature type="region of interest" description="Disordered" evidence="1">
    <location>
        <begin position="1"/>
        <end position="41"/>
    </location>
</feature>
<dbReference type="AlphaFoldDB" id="A0A1E1WYJ5"/>
<feature type="compositionally biased region" description="Basic and acidic residues" evidence="1">
    <location>
        <begin position="60"/>
        <end position="69"/>
    </location>
</feature>
<protein>
    <submittedName>
        <fullName evidence="2">Uncharacterized protein</fullName>
    </submittedName>
</protein>
<feature type="compositionally biased region" description="Basic residues" evidence="1">
    <location>
        <begin position="89"/>
        <end position="99"/>
    </location>
</feature>
<sequence length="99" mass="10448">MAQGKLKVKKSVPKNAKRPAAQSNLRGVSKSRAAPKKAKAITAKQQVKVALEKPIRKNIEQELRSRATSEGKPFATTTGAATPSGSGGGKKKRGKKGKK</sequence>
<accession>A0A1E1WYJ5</accession>
<dbReference type="InterPro" id="IPR019034">
    <property type="entry name" value="UPF0390"/>
</dbReference>